<dbReference type="EMBL" id="VFQX01000004">
    <property type="protein sequence ID" value="KAF0984122.1"/>
    <property type="molecule type" value="Genomic_DNA"/>
</dbReference>
<sequence>MPPNRDQHAGDHDGLNVQARISSSPRLKTCVDVHPFPPSSYDFVGNHVYPLRPTSKLVFRESTNFVERTDDSFSSHASGNIVWNLSTRMKDVNLRFHDYHILLMEKSLNEYVMPEFLHDHPEWKETCKNLYFSEVWHEKFRAVSFFGGSPSSKSFPIFIILPKCELFEEFLHLYQSWIQTKRDTHGNTFIGDYFSLGFRILFNLKLPNSSKKESLISQHPIFGHACFVLQYGEYVEKISKSYDHLIFLTNHGRVIKASTHELVVLSEGNDFFDLQVGGSFELFQNTKNQVYGYLDNEYVCSQVPMKKGTFQEISLSNLNVQVDFVRAGWDNIFIIANNQRELYGYGRNYGFYFGFDYNFREDIVCANLISQQVKFENEKIVELSAADNVAVIVLDSGRLLINNFLSRFTRNQAVYFSDITNSNMSYRDKTWIRIPMDVFGNMSTDSTFMIEVGVGRDYFVTLAYDSTLWYFSNLYESLFSNSNPIKLHLPIPISMLKVIQERHCDRNTKKSKFPNPTDWLIHFKPKIICGEQSPFVWYQCRSNILNQSSILQEVIDFRSLLYKSCILHCFTDIGFRRSTE</sequence>
<protein>
    <submittedName>
        <fullName evidence="1">Uncharacterized protein</fullName>
    </submittedName>
</protein>
<accession>A0A6A5CAT9</accession>
<dbReference type="SUPFAM" id="SSF50985">
    <property type="entry name" value="RCC1/BLIP-II"/>
    <property type="match status" value="1"/>
</dbReference>
<evidence type="ECO:0000313" key="2">
    <source>
        <dbReference type="Proteomes" id="UP000444721"/>
    </source>
</evidence>
<dbReference type="GeneID" id="68115255"/>
<dbReference type="AlphaFoldDB" id="A0A6A5CAT9"/>
<dbReference type="VEuPathDB" id="AmoebaDB:FDP41_008037"/>
<dbReference type="Proteomes" id="UP000444721">
    <property type="component" value="Unassembled WGS sequence"/>
</dbReference>
<dbReference type="InterPro" id="IPR009091">
    <property type="entry name" value="RCC1/BLIP-II"/>
</dbReference>
<comment type="caution">
    <text evidence="1">The sequence shown here is derived from an EMBL/GenBank/DDBJ whole genome shotgun (WGS) entry which is preliminary data.</text>
</comment>
<proteinExistence type="predicted"/>
<keyword evidence="2" id="KW-1185">Reference proteome</keyword>
<dbReference type="Gene3D" id="2.130.10.30">
    <property type="entry name" value="Regulator of chromosome condensation 1/beta-lactamase-inhibitor protein II"/>
    <property type="match status" value="1"/>
</dbReference>
<gene>
    <name evidence="1" type="ORF">FDP41_008037</name>
</gene>
<dbReference type="VEuPathDB" id="AmoebaDB:NF0091530"/>
<reference evidence="1 2" key="1">
    <citation type="journal article" date="2019" name="Sci. Rep.">
        <title>Nanopore sequencing improves the draft genome of the human pathogenic amoeba Naegleria fowleri.</title>
        <authorList>
            <person name="Liechti N."/>
            <person name="Schurch N."/>
            <person name="Bruggmann R."/>
            <person name="Wittwer M."/>
        </authorList>
    </citation>
    <scope>NUCLEOTIDE SEQUENCE [LARGE SCALE GENOMIC DNA]</scope>
    <source>
        <strain evidence="1 2">ATCC 30894</strain>
    </source>
</reference>
<evidence type="ECO:0000313" key="1">
    <source>
        <dbReference type="EMBL" id="KAF0984122.1"/>
    </source>
</evidence>
<dbReference type="VEuPathDB" id="AmoebaDB:NfTy_004040"/>
<name>A0A6A5CAT9_NAEFO</name>
<dbReference type="RefSeq" id="XP_044568835.1">
    <property type="nucleotide sequence ID" value="XM_044711848.1"/>
</dbReference>
<organism evidence="1 2">
    <name type="scientific">Naegleria fowleri</name>
    <name type="common">Brain eating amoeba</name>
    <dbReference type="NCBI Taxonomy" id="5763"/>
    <lineage>
        <taxon>Eukaryota</taxon>
        <taxon>Discoba</taxon>
        <taxon>Heterolobosea</taxon>
        <taxon>Tetramitia</taxon>
        <taxon>Eutetramitia</taxon>
        <taxon>Vahlkampfiidae</taxon>
        <taxon>Naegleria</taxon>
    </lineage>
</organism>